<dbReference type="EMBL" id="SWLB01000007">
    <property type="protein sequence ID" value="KAF3337010.1"/>
    <property type="molecule type" value="Genomic_DNA"/>
</dbReference>
<dbReference type="Proteomes" id="UP000623129">
    <property type="component" value="Unassembled WGS sequence"/>
</dbReference>
<feature type="compositionally biased region" description="Basic and acidic residues" evidence="1">
    <location>
        <begin position="269"/>
        <end position="288"/>
    </location>
</feature>
<dbReference type="PANTHER" id="PTHR33472">
    <property type="entry name" value="OS01G0106600 PROTEIN"/>
    <property type="match status" value="1"/>
</dbReference>
<feature type="compositionally biased region" description="Low complexity" evidence="1">
    <location>
        <begin position="20"/>
        <end position="50"/>
    </location>
</feature>
<feature type="compositionally biased region" description="Low complexity" evidence="1">
    <location>
        <begin position="388"/>
        <end position="404"/>
    </location>
</feature>
<feature type="compositionally biased region" description="Basic and acidic residues" evidence="1">
    <location>
        <begin position="112"/>
        <end position="130"/>
    </location>
</feature>
<dbReference type="AlphaFoldDB" id="A0A833QWQ1"/>
<feature type="compositionally biased region" description="Basic and acidic residues" evidence="1">
    <location>
        <begin position="139"/>
        <end position="164"/>
    </location>
</feature>
<comment type="caution">
    <text evidence="2">The sequence shown here is derived from an EMBL/GenBank/DDBJ whole genome shotgun (WGS) entry which is preliminary data.</text>
</comment>
<evidence type="ECO:0000313" key="2">
    <source>
        <dbReference type="EMBL" id="KAF3337010.1"/>
    </source>
</evidence>
<sequence>MANQADKRQQFRFWYPFWGNPSTAPSRPPANSAPRPSPTNQSKLQATTQAPAPPTPPIKRTNSRTPSSSPSPSPSSSSSSQAKQNQLRRVSRIPSSPLPSPSPTQSPSRRSSRLDQVKQNTKDIDAKKSLEASNQQGTKQEEKLFDKEPIEPKAQDPKTIDDKPTSQSSNINSNSNSNVEKENASKDLEKIQPRSITLDPLISDKEPIQQKAQGAEAIDDKPISQASTSNVEKENGSKDLEQIEPKSFPFDPLISHKSKPTETVIPDKNPSETDEQKEPQNHEPKPQLELDMDREENEIIKHGTSEQVPKTEVSETQLGENKQTRNETHQDKSIPDMNHQENEITKDNNSEETETIKEIAKPIQDGNPKETIKDITQPSTSDVHHLDSNNQNKTNNSVNNNNNHSDNENRAERENPLTNNPKRKEKIAASPSSTRTSFQKEIKGGISKLIQKINADNQFNPGSDRGTSIITLAGENKGASMYIGEENEGQTSTFTGSARNGKDEIEIENGEEDSKISANVNSNVQSINNSVLGESKCDTRDPGVHLRYSCRMKTEKMKKREAINSLAS</sequence>
<accession>A0A833QWQ1</accession>
<gene>
    <name evidence="2" type="ORF">FCM35_KLT19596</name>
</gene>
<feature type="compositionally biased region" description="Basic and acidic residues" evidence="1">
    <location>
        <begin position="179"/>
        <end position="192"/>
    </location>
</feature>
<proteinExistence type="predicted"/>
<evidence type="ECO:0000313" key="3">
    <source>
        <dbReference type="Proteomes" id="UP000623129"/>
    </source>
</evidence>
<feature type="compositionally biased region" description="Low complexity" evidence="1">
    <location>
        <begin position="66"/>
        <end position="80"/>
    </location>
</feature>
<keyword evidence="3" id="KW-1185">Reference proteome</keyword>
<protein>
    <submittedName>
        <fullName evidence="2">Uncharacterized protein</fullName>
    </submittedName>
</protein>
<feature type="compositionally biased region" description="Basic and acidic residues" evidence="1">
    <location>
        <begin position="322"/>
        <end position="360"/>
    </location>
</feature>
<dbReference type="PANTHER" id="PTHR33472:SF28">
    <property type="entry name" value="BROMO AND FHA DOMAIN-CONTAINING PROTEIN DDB_G0267958"/>
    <property type="match status" value="1"/>
</dbReference>
<dbReference type="OrthoDB" id="1939627at2759"/>
<name>A0A833QWQ1_9POAL</name>
<feature type="compositionally biased region" description="Basic and acidic residues" evidence="1">
    <location>
        <begin position="405"/>
        <end position="415"/>
    </location>
</feature>
<feature type="compositionally biased region" description="Low complexity" evidence="1">
    <location>
        <begin position="168"/>
        <end position="178"/>
    </location>
</feature>
<organism evidence="2 3">
    <name type="scientific">Carex littledalei</name>
    <dbReference type="NCBI Taxonomy" id="544730"/>
    <lineage>
        <taxon>Eukaryota</taxon>
        <taxon>Viridiplantae</taxon>
        <taxon>Streptophyta</taxon>
        <taxon>Embryophyta</taxon>
        <taxon>Tracheophyta</taxon>
        <taxon>Spermatophyta</taxon>
        <taxon>Magnoliopsida</taxon>
        <taxon>Liliopsida</taxon>
        <taxon>Poales</taxon>
        <taxon>Cyperaceae</taxon>
        <taxon>Cyperoideae</taxon>
        <taxon>Cariceae</taxon>
        <taxon>Carex</taxon>
        <taxon>Carex subgen. Euthyceras</taxon>
    </lineage>
</organism>
<evidence type="ECO:0000256" key="1">
    <source>
        <dbReference type="SAM" id="MobiDB-lite"/>
    </source>
</evidence>
<feature type="region of interest" description="Disordered" evidence="1">
    <location>
        <begin position="1"/>
        <end position="441"/>
    </location>
</feature>
<reference evidence="2" key="1">
    <citation type="submission" date="2020-01" db="EMBL/GenBank/DDBJ databases">
        <title>Genome sequence of Kobresia littledalei, the first chromosome-level genome in the family Cyperaceae.</title>
        <authorList>
            <person name="Qu G."/>
        </authorList>
    </citation>
    <scope>NUCLEOTIDE SEQUENCE</scope>
    <source>
        <strain evidence="2">C.B.Clarke</strain>
        <tissue evidence="2">Leaf</tissue>
    </source>
</reference>
<feature type="compositionally biased region" description="Basic and acidic residues" evidence="1">
    <location>
        <begin position="231"/>
        <end position="244"/>
    </location>
</feature>